<evidence type="ECO:0000313" key="2">
    <source>
        <dbReference type="Proteomes" id="UP000397656"/>
    </source>
</evidence>
<gene>
    <name evidence="1" type="ORF">F7R26_031005</name>
</gene>
<sequence length="284" mass="30994">MLLSTLGAAPLALAADAVLVLDSSRQQETREAPALDLAITRFAGNASGTYYWEDGLLAEQILSGLQSRANRVQQELPDGQRVLSSRRQLSHGAERAAVLVDERGDVLAAALVHRECGKDGCQDDQHGRLSVFLRPGFDRAKAQPLVAWSQDVPEDLQTDSGEKITKVETITLDAANTTAKPIKPPKGFSSQVPLYPRAIVHRTAQDALSNAKANRVLRLQTTDSIEQVLAFYKQLTPPLQDAVSDLDRNTGFMAGKRKGVAFTVNLKQDKHFPTITNMEVEISE</sequence>
<protein>
    <submittedName>
        <fullName evidence="1">Uncharacterized protein</fullName>
    </submittedName>
</protein>
<dbReference type="AlphaFoldDB" id="A0A643FV42"/>
<accession>A0A643FV42</accession>
<name>A0A643FV42_9BURK</name>
<dbReference type="RefSeq" id="WP_150986157.1">
    <property type="nucleotide sequence ID" value="NZ_CP062804.1"/>
</dbReference>
<proteinExistence type="predicted"/>
<dbReference type="GeneID" id="98405394"/>
<evidence type="ECO:0000313" key="1">
    <source>
        <dbReference type="EMBL" id="QOT79190.1"/>
    </source>
</evidence>
<dbReference type="EMBL" id="CP062804">
    <property type="protein sequence ID" value="QOT79190.1"/>
    <property type="molecule type" value="Genomic_DNA"/>
</dbReference>
<dbReference type="Proteomes" id="UP000397656">
    <property type="component" value="Chromosome 2"/>
</dbReference>
<organism evidence="1 2">
    <name type="scientific">Cupriavidus basilensis</name>
    <dbReference type="NCBI Taxonomy" id="68895"/>
    <lineage>
        <taxon>Bacteria</taxon>
        <taxon>Pseudomonadati</taxon>
        <taxon>Pseudomonadota</taxon>
        <taxon>Betaproteobacteria</taxon>
        <taxon>Burkholderiales</taxon>
        <taxon>Burkholderiaceae</taxon>
        <taxon>Cupriavidus</taxon>
    </lineage>
</organism>
<reference evidence="1 2" key="1">
    <citation type="submission" date="2020-10" db="EMBL/GenBank/DDBJ databases">
        <title>Complete genome sequence of Cupriavidus basilensis CCUG 49340T.</title>
        <authorList>
            <person name="Salva-Serra F."/>
            <person name="Donoso R.A."/>
            <person name="Cho K.H."/>
            <person name="Yoo J.A."/>
            <person name="Lee K."/>
            <person name="Yoon S.-H."/>
            <person name="Perez-Pantoja D."/>
            <person name="Moore E.R.B."/>
        </authorList>
    </citation>
    <scope>NUCLEOTIDE SEQUENCE [LARGE SCALE GENOMIC DNA]</scope>
    <source>
        <strain evidence="2">CCUG 49340</strain>
    </source>
</reference>